<evidence type="ECO:0000256" key="1">
    <source>
        <dbReference type="ARBA" id="ARBA00004726"/>
    </source>
</evidence>
<dbReference type="CDD" id="cd02064">
    <property type="entry name" value="FAD_synthetase_N"/>
    <property type="match status" value="1"/>
</dbReference>
<dbReference type="SMART" id="SM00904">
    <property type="entry name" value="Flavokinase"/>
    <property type="match status" value="1"/>
</dbReference>
<evidence type="ECO:0000256" key="5">
    <source>
        <dbReference type="ARBA" id="ARBA00022679"/>
    </source>
</evidence>
<dbReference type="GO" id="GO:0006747">
    <property type="term" value="P:FAD biosynthetic process"/>
    <property type="evidence" value="ECO:0007669"/>
    <property type="project" value="UniProtKB-UniRule"/>
</dbReference>
<dbReference type="Proteomes" id="UP000186341">
    <property type="component" value="Unassembled WGS sequence"/>
</dbReference>
<dbReference type="SUPFAM" id="SSF52374">
    <property type="entry name" value="Nucleotidylyl transferase"/>
    <property type="match status" value="1"/>
</dbReference>
<dbReference type="GO" id="GO:0009231">
    <property type="term" value="P:riboflavin biosynthetic process"/>
    <property type="evidence" value="ECO:0007669"/>
    <property type="project" value="InterPro"/>
</dbReference>
<evidence type="ECO:0000259" key="15">
    <source>
        <dbReference type="SMART" id="SM00904"/>
    </source>
</evidence>
<keyword evidence="10 14" id="KW-0067">ATP-binding</keyword>
<dbReference type="InterPro" id="IPR023465">
    <property type="entry name" value="Riboflavin_kinase_dom_sf"/>
</dbReference>
<dbReference type="EC" id="2.7.1.26" evidence="14"/>
<comment type="caution">
    <text evidence="16">The sequence shown here is derived from an EMBL/GenBank/DDBJ whole genome shotgun (WGS) entry which is preliminary data.</text>
</comment>
<dbReference type="InterPro" id="IPR002606">
    <property type="entry name" value="Riboflavin_kinase_bac"/>
</dbReference>
<evidence type="ECO:0000256" key="10">
    <source>
        <dbReference type="ARBA" id="ARBA00022840"/>
    </source>
</evidence>
<accession>A0A1U7NI58</accession>
<dbReference type="UniPathway" id="UPA00276">
    <property type="reaction ID" value="UER00406"/>
</dbReference>
<dbReference type="NCBIfam" id="TIGR00083">
    <property type="entry name" value="ribF"/>
    <property type="match status" value="1"/>
</dbReference>
<dbReference type="EC" id="2.7.7.2" evidence="14"/>
<dbReference type="InterPro" id="IPR015865">
    <property type="entry name" value="Riboflavin_kinase_bac/euk"/>
</dbReference>
<keyword evidence="5 14" id="KW-0808">Transferase</keyword>
<dbReference type="InterPro" id="IPR014729">
    <property type="entry name" value="Rossmann-like_a/b/a_fold"/>
</dbReference>
<dbReference type="Pfam" id="PF01687">
    <property type="entry name" value="Flavokinase"/>
    <property type="match status" value="1"/>
</dbReference>
<keyword evidence="9 14" id="KW-0274">FAD</keyword>
<evidence type="ECO:0000256" key="13">
    <source>
        <dbReference type="ARBA" id="ARBA00049494"/>
    </source>
</evidence>
<dbReference type="InterPro" id="IPR023468">
    <property type="entry name" value="Riboflavin_kinase"/>
</dbReference>
<evidence type="ECO:0000256" key="12">
    <source>
        <dbReference type="ARBA" id="ARBA00047880"/>
    </source>
</evidence>
<evidence type="ECO:0000256" key="4">
    <source>
        <dbReference type="ARBA" id="ARBA00022643"/>
    </source>
</evidence>
<dbReference type="PANTHER" id="PTHR22749:SF6">
    <property type="entry name" value="RIBOFLAVIN KINASE"/>
    <property type="match status" value="1"/>
</dbReference>
<reference evidence="16 17" key="1">
    <citation type="submission" date="2016-11" db="EMBL/GenBank/DDBJ databases">
        <title>Description of two novel members of the family Erysipelotrichaceae: Ileibacterium lipovorans gen. nov., sp. nov. and Dubosiella newyorkensis, gen. nov., sp. nov.</title>
        <authorList>
            <person name="Cox L.M."/>
            <person name="Sohn J."/>
            <person name="Tyrrell K.L."/>
            <person name="Citron D.M."/>
            <person name="Lawson P.A."/>
            <person name="Patel N.B."/>
            <person name="Iizumi T."/>
            <person name="Perez-Perez G.I."/>
            <person name="Goldstein E.J."/>
            <person name="Blaser M.J."/>
        </authorList>
    </citation>
    <scope>NUCLEOTIDE SEQUENCE [LARGE SCALE GENOMIC DNA]</scope>
    <source>
        <strain evidence="16 17">NYU-BL-A3</strain>
    </source>
</reference>
<evidence type="ECO:0000313" key="16">
    <source>
        <dbReference type="EMBL" id="OLU41960.1"/>
    </source>
</evidence>
<dbReference type="GO" id="GO:0009398">
    <property type="term" value="P:FMN biosynthetic process"/>
    <property type="evidence" value="ECO:0007669"/>
    <property type="project" value="UniProtKB-UniRule"/>
</dbReference>
<dbReference type="PIRSF" id="PIRSF004491">
    <property type="entry name" value="FAD_Synth"/>
    <property type="match status" value="1"/>
</dbReference>
<dbReference type="UniPathway" id="UPA00277">
    <property type="reaction ID" value="UER00407"/>
</dbReference>
<name>A0A1U7NI58_9FIRM</name>
<sequence>MVMIVYKIKYNEIPKLKPMSAAIGFFDGFHKGHEQLIAAAISEAKKNHLKSAVITFAPDPWTVFKPDANRDHLLSDEEKEQFCKNLGIDEMIIIEFTREFAALSPGQFNEMLVKLNVKYLVCGFDFTYGYKGLGNPQTLKEQDAFHVEVISSVNDEDGKISSSRIESLIRQGEVSKAASLLGYIYSVNGKVVHGFKRGSSLLGFPTANIETPAGIVLPELGVYTGMAAVDGILYPAMINVGYNPTFDNHSISIEGNLLDFHQDLYGKIVRFFFVSRIRPEIRFNNLDELITQLESDQKAVKPALAKEKALIRATGSLWSLKDSFVIIG</sequence>
<comment type="pathway">
    <text evidence="2 14">Cofactor biosynthesis; FMN biosynthesis; FMN from riboflavin (ATP route): step 1/1.</text>
</comment>
<proteinExistence type="inferred from homology"/>
<evidence type="ECO:0000256" key="11">
    <source>
        <dbReference type="ARBA" id="ARBA00023268"/>
    </source>
</evidence>
<evidence type="ECO:0000256" key="2">
    <source>
        <dbReference type="ARBA" id="ARBA00005201"/>
    </source>
</evidence>
<keyword evidence="11" id="KW-0511">Multifunctional enzyme</keyword>
<evidence type="ECO:0000256" key="7">
    <source>
        <dbReference type="ARBA" id="ARBA00022741"/>
    </source>
</evidence>
<comment type="pathway">
    <text evidence="1 14">Cofactor biosynthesis; FAD biosynthesis; FAD from FMN: step 1/1.</text>
</comment>
<evidence type="ECO:0000256" key="9">
    <source>
        <dbReference type="ARBA" id="ARBA00022827"/>
    </source>
</evidence>
<comment type="similarity">
    <text evidence="14">Belongs to the ribF family.</text>
</comment>
<dbReference type="AlphaFoldDB" id="A0A1U7NI58"/>
<dbReference type="GO" id="GO:0005524">
    <property type="term" value="F:ATP binding"/>
    <property type="evidence" value="ECO:0007669"/>
    <property type="project" value="UniProtKB-UniRule"/>
</dbReference>
<organism evidence="16 17">
    <name type="scientific">Ileibacterium valens</name>
    <dbReference type="NCBI Taxonomy" id="1862668"/>
    <lineage>
        <taxon>Bacteria</taxon>
        <taxon>Bacillati</taxon>
        <taxon>Bacillota</taxon>
        <taxon>Erysipelotrichia</taxon>
        <taxon>Erysipelotrichales</taxon>
        <taxon>Erysipelotrichaceae</taxon>
        <taxon>Ileibacterium</taxon>
    </lineage>
</organism>
<dbReference type="FunFam" id="3.40.50.620:FF:000021">
    <property type="entry name" value="Riboflavin biosynthesis protein"/>
    <property type="match status" value="1"/>
</dbReference>
<dbReference type="InterPro" id="IPR015864">
    <property type="entry name" value="FAD_synthase"/>
</dbReference>
<dbReference type="GO" id="GO:0003919">
    <property type="term" value="F:FMN adenylyltransferase activity"/>
    <property type="evidence" value="ECO:0007669"/>
    <property type="project" value="UniProtKB-UniRule"/>
</dbReference>
<keyword evidence="6 14" id="KW-0548">Nucleotidyltransferase</keyword>
<dbReference type="Gene3D" id="3.40.50.620">
    <property type="entry name" value="HUPs"/>
    <property type="match status" value="1"/>
</dbReference>
<keyword evidence="7 14" id="KW-0547">Nucleotide-binding</keyword>
<evidence type="ECO:0000256" key="6">
    <source>
        <dbReference type="ARBA" id="ARBA00022695"/>
    </source>
</evidence>
<keyword evidence="4 14" id="KW-0288">FMN</keyword>
<dbReference type="GO" id="GO:0008531">
    <property type="term" value="F:riboflavin kinase activity"/>
    <property type="evidence" value="ECO:0007669"/>
    <property type="project" value="UniProtKB-UniRule"/>
</dbReference>
<dbReference type="Pfam" id="PF06574">
    <property type="entry name" value="FAD_syn"/>
    <property type="match status" value="1"/>
</dbReference>
<evidence type="ECO:0000256" key="14">
    <source>
        <dbReference type="PIRNR" id="PIRNR004491"/>
    </source>
</evidence>
<feature type="domain" description="Riboflavin kinase" evidence="15">
    <location>
        <begin position="180"/>
        <end position="305"/>
    </location>
</feature>
<dbReference type="PANTHER" id="PTHR22749">
    <property type="entry name" value="RIBOFLAVIN KINASE/FMN ADENYLYLTRANSFERASE"/>
    <property type="match status" value="1"/>
</dbReference>
<dbReference type="SUPFAM" id="SSF82114">
    <property type="entry name" value="Riboflavin kinase-like"/>
    <property type="match status" value="1"/>
</dbReference>
<comment type="catalytic activity">
    <reaction evidence="12 14">
        <text>riboflavin + ATP = FMN + ADP + H(+)</text>
        <dbReference type="Rhea" id="RHEA:14357"/>
        <dbReference type="ChEBI" id="CHEBI:15378"/>
        <dbReference type="ChEBI" id="CHEBI:30616"/>
        <dbReference type="ChEBI" id="CHEBI:57986"/>
        <dbReference type="ChEBI" id="CHEBI:58210"/>
        <dbReference type="ChEBI" id="CHEBI:456216"/>
        <dbReference type="EC" id="2.7.1.26"/>
    </reaction>
</comment>
<evidence type="ECO:0000256" key="3">
    <source>
        <dbReference type="ARBA" id="ARBA00022630"/>
    </source>
</evidence>
<evidence type="ECO:0000313" key="17">
    <source>
        <dbReference type="Proteomes" id="UP000186341"/>
    </source>
</evidence>
<keyword evidence="3 14" id="KW-0285">Flavoprotein</keyword>
<keyword evidence="8 14" id="KW-0418">Kinase</keyword>
<dbReference type="Gene3D" id="2.40.30.30">
    <property type="entry name" value="Riboflavin kinase-like"/>
    <property type="match status" value="1"/>
</dbReference>
<dbReference type="EMBL" id="MPJW01000070">
    <property type="protein sequence ID" value="OLU41960.1"/>
    <property type="molecule type" value="Genomic_DNA"/>
</dbReference>
<gene>
    <name evidence="16" type="ORF">BO222_02420</name>
</gene>
<evidence type="ECO:0000256" key="8">
    <source>
        <dbReference type="ARBA" id="ARBA00022777"/>
    </source>
</evidence>
<comment type="catalytic activity">
    <reaction evidence="13 14">
        <text>FMN + ATP + H(+) = FAD + diphosphate</text>
        <dbReference type="Rhea" id="RHEA:17237"/>
        <dbReference type="ChEBI" id="CHEBI:15378"/>
        <dbReference type="ChEBI" id="CHEBI:30616"/>
        <dbReference type="ChEBI" id="CHEBI:33019"/>
        <dbReference type="ChEBI" id="CHEBI:57692"/>
        <dbReference type="ChEBI" id="CHEBI:58210"/>
        <dbReference type="EC" id="2.7.7.2"/>
    </reaction>
</comment>
<protein>
    <recommendedName>
        <fullName evidence="14">Riboflavin biosynthesis protein</fullName>
    </recommendedName>
    <domain>
        <recommendedName>
            <fullName evidence="14">Riboflavin kinase</fullName>
            <ecNumber evidence="14">2.7.1.26</ecNumber>
        </recommendedName>
        <alternativeName>
            <fullName evidence="14">Flavokinase</fullName>
        </alternativeName>
    </domain>
    <domain>
        <recommendedName>
            <fullName evidence="14">FMN adenylyltransferase</fullName>
            <ecNumber evidence="14">2.7.7.2</ecNumber>
        </recommendedName>
        <alternativeName>
            <fullName evidence="14">FAD pyrophosphorylase</fullName>
        </alternativeName>
        <alternativeName>
            <fullName evidence="14">FAD synthase</fullName>
        </alternativeName>
    </domain>
</protein>
<keyword evidence="17" id="KW-1185">Reference proteome</keyword>